<evidence type="ECO:0000256" key="12">
    <source>
        <dbReference type="ARBA" id="ARBA00023242"/>
    </source>
</evidence>
<comment type="similarity">
    <text evidence="13">Belongs to the peptidase C19 family. UBP8 subfamily.</text>
</comment>
<evidence type="ECO:0000259" key="18">
    <source>
        <dbReference type="PROSITE" id="PS50271"/>
    </source>
</evidence>
<feature type="region of interest" description="Disordered" evidence="16">
    <location>
        <begin position="374"/>
        <end position="396"/>
    </location>
</feature>
<keyword evidence="6 15" id="KW-0833">Ubl conjugation pathway</keyword>
<evidence type="ECO:0000256" key="15">
    <source>
        <dbReference type="RuleBase" id="RU366025"/>
    </source>
</evidence>
<dbReference type="GO" id="GO:0004843">
    <property type="term" value="F:cysteine-type deubiquitinase activity"/>
    <property type="evidence" value="ECO:0007669"/>
    <property type="project" value="UniProtKB-UniRule"/>
</dbReference>
<dbReference type="Gene3D" id="3.30.40.10">
    <property type="entry name" value="Zinc/RING finger domain, C3HC4 (zinc finger)"/>
    <property type="match status" value="1"/>
</dbReference>
<evidence type="ECO:0000256" key="4">
    <source>
        <dbReference type="ARBA" id="ARBA00022723"/>
    </source>
</evidence>
<dbReference type="Gene3D" id="3.90.70.10">
    <property type="entry name" value="Cysteine proteinases"/>
    <property type="match status" value="1"/>
</dbReference>
<dbReference type="Pfam" id="PF00443">
    <property type="entry name" value="UCH"/>
    <property type="match status" value="1"/>
</dbReference>
<keyword evidence="9" id="KW-0862">Zinc</keyword>
<evidence type="ECO:0000256" key="10">
    <source>
        <dbReference type="ARBA" id="ARBA00023015"/>
    </source>
</evidence>
<dbReference type="GO" id="GO:0016579">
    <property type="term" value="P:protein deubiquitination"/>
    <property type="evidence" value="ECO:0007669"/>
    <property type="project" value="InterPro"/>
</dbReference>
<evidence type="ECO:0000256" key="14">
    <source>
        <dbReference type="PROSITE-ProRule" id="PRU00502"/>
    </source>
</evidence>
<dbReference type="GO" id="GO:0005634">
    <property type="term" value="C:nucleus"/>
    <property type="evidence" value="ECO:0007669"/>
    <property type="project" value="UniProtKB-SubCell"/>
</dbReference>
<feature type="compositionally biased region" description="Basic residues" evidence="16">
    <location>
        <begin position="1"/>
        <end position="12"/>
    </location>
</feature>
<accession>A0A5B7AYR8</accession>
<dbReference type="InterPro" id="IPR050185">
    <property type="entry name" value="Ub_carboxyl-term_hydrolase"/>
</dbReference>
<evidence type="ECO:0000256" key="1">
    <source>
        <dbReference type="ARBA" id="ARBA00000707"/>
    </source>
</evidence>
<evidence type="ECO:0000313" key="19">
    <source>
        <dbReference type="EMBL" id="MPA61048.1"/>
    </source>
</evidence>
<dbReference type="PROSITE" id="PS50271">
    <property type="entry name" value="ZF_UBP"/>
    <property type="match status" value="1"/>
</dbReference>
<keyword evidence="4" id="KW-0479">Metal-binding</keyword>
<evidence type="ECO:0000256" key="6">
    <source>
        <dbReference type="ARBA" id="ARBA00022786"/>
    </source>
</evidence>
<dbReference type="SUPFAM" id="SSF54001">
    <property type="entry name" value="Cysteine proteinases"/>
    <property type="match status" value="1"/>
</dbReference>
<evidence type="ECO:0000256" key="16">
    <source>
        <dbReference type="SAM" id="MobiDB-lite"/>
    </source>
</evidence>
<name>A0A5B7AYR8_DAVIN</name>
<dbReference type="EMBL" id="GHES01030489">
    <property type="protein sequence ID" value="MPA61048.1"/>
    <property type="molecule type" value="Transcribed_RNA"/>
</dbReference>
<dbReference type="InterPro" id="IPR013083">
    <property type="entry name" value="Znf_RING/FYVE/PHD"/>
</dbReference>
<keyword evidence="8 15" id="KW-0788">Thiol protease</keyword>
<dbReference type="GO" id="GO:0008270">
    <property type="term" value="F:zinc ion binding"/>
    <property type="evidence" value="ECO:0007669"/>
    <property type="project" value="UniProtKB-KW"/>
</dbReference>
<comment type="catalytic activity">
    <reaction evidence="1 15">
        <text>Thiol-dependent hydrolysis of ester, thioester, amide, peptide and isopeptide bonds formed by the C-terminal Gly of ubiquitin (a 76-residue protein attached to proteins as an intracellular targeting signal).</text>
        <dbReference type="EC" id="3.4.19.12"/>
    </reaction>
</comment>
<dbReference type="InterPro" id="IPR028889">
    <property type="entry name" value="USP"/>
</dbReference>
<feature type="domain" description="UBP-type" evidence="18">
    <location>
        <begin position="26"/>
        <end position="146"/>
    </location>
</feature>
<dbReference type="InterPro" id="IPR018200">
    <property type="entry name" value="USP_CS"/>
</dbReference>
<dbReference type="PANTHER" id="PTHR21646">
    <property type="entry name" value="UBIQUITIN CARBOXYL-TERMINAL HYDROLASE"/>
    <property type="match status" value="1"/>
</dbReference>
<sequence length="584" mass="65897">MSKTDHFHHHHPQQQQQQRNGLVLPQPCPHLPEFRSRHGTKPLRALQECLRVRPLGRAAIRRDPNEVPRCGLCGEAARPRLYACVACAAVSCHVHAAAHAESMPPGHEIAVDVDRAELFCCPCRDQVYDRDFDAAVVLAQIVASTLGGSIRSPPPENLRKRRRVDYQPWTPDLRERVLVGGNSSPLQLTDGDSSSDLPWGLRGLNNLGNTCFMNSVLQALLHTPPLRNYFLSDRHNRYFCQKSVASNDSNSNKNSRLCLACDMDAMFSAVFTVGRTPYSPAKFLYSWWQHAANLASYEQQDAHEFFISMLDGIHEKVEKDKRKPQSQGNGDCCIAHRVFSGILRSDVMCTACGFTSTTYDPCVDISLDLEPNQGASGRTASSKSHHSCNGEADSLSSSQNCGISTLMGCLDRFTRPERLGSDQKFFCQQCQVRQESLKQMSIRKLPLVSCFHIKRFEHSPIRKMSRKVDRYLQFPFSLDMAPYLSSSILRSRFGNRSFSFDGDEPDASNKLSSEFELFAVITHTGKLDAGHYVTYLRLSNQWYKCDDAWITQVNENIVRAAQGYMMFYVQKMLYYRASKKPVAS</sequence>
<keyword evidence="7 15" id="KW-0378">Hydrolase</keyword>
<evidence type="ECO:0000256" key="2">
    <source>
        <dbReference type="ARBA" id="ARBA00004123"/>
    </source>
</evidence>
<keyword evidence="10" id="KW-0805">Transcription regulation</keyword>
<keyword evidence="5 14" id="KW-0863">Zinc-finger</keyword>
<dbReference type="InterPro" id="IPR038765">
    <property type="entry name" value="Papain-like_cys_pep_sf"/>
</dbReference>
<dbReference type="PANTHER" id="PTHR21646:SF33">
    <property type="entry name" value="UBIQUITIN CARBOXYL-TERMINAL HYDROLASE 22"/>
    <property type="match status" value="1"/>
</dbReference>
<evidence type="ECO:0000259" key="17">
    <source>
        <dbReference type="PROSITE" id="PS50235"/>
    </source>
</evidence>
<evidence type="ECO:0000256" key="8">
    <source>
        <dbReference type="ARBA" id="ARBA00022807"/>
    </source>
</evidence>
<feature type="domain" description="USP" evidence="17">
    <location>
        <begin position="202"/>
        <end position="571"/>
    </location>
</feature>
<dbReference type="PROSITE" id="PS50235">
    <property type="entry name" value="USP_3"/>
    <property type="match status" value="1"/>
</dbReference>
<evidence type="ECO:0000256" key="3">
    <source>
        <dbReference type="ARBA" id="ARBA00022670"/>
    </source>
</evidence>
<comment type="subcellular location">
    <subcellularLocation>
        <location evidence="2">Nucleus</location>
    </subcellularLocation>
</comment>
<protein>
    <recommendedName>
        <fullName evidence="15">Ubiquitin carboxyl-terminal hydrolase</fullName>
        <ecNumber evidence="15">3.4.19.12</ecNumber>
    </recommendedName>
</protein>
<comment type="function">
    <text evidence="15">Recognizes and hydrolyzes the peptide bond at the C-terminal Gly of ubiquitin. Involved in the processing of poly-ubiquitin precursors as well as that of ubiquitinated proteins.</text>
</comment>
<dbReference type="AlphaFoldDB" id="A0A5B7AYR8"/>
<dbReference type="PROSITE" id="PS00973">
    <property type="entry name" value="USP_2"/>
    <property type="match status" value="1"/>
</dbReference>
<dbReference type="InterPro" id="IPR001394">
    <property type="entry name" value="Peptidase_C19_UCH"/>
</dbReference>
<dbReference type="GO" id="GO:0070461">
    <property type="term" value="C:SAGA-type complex"/>
    <property type="evidence" value="ECO:0007669"/>
    <property type="project" value="UniProtKB-ARBA"/>
</dbReference>
<dbReference type="PROSITE" id="PS00972">
    <property type="entry name" value="USP_1"/>
    <property type="match status" value="1"/>
</dbReference>
<organism evidence="19">
    <name type="scientific">Davidia involucrata</name>
    <name type="common">Dove tree</name>
    <dbReference type="NCBI Taxonomy" id="16924"/>
    <lineage>
        <taxon>Eukaryota</taxon>
        <taxon>Viridiplantae</taxon>
        <taxon>Streptophyta</taxon>
        <taxon>Embryophyta</taxon>
        <taxon>Tracheophyta</taxon>
        <taxon>Spermatophyta</taxon>
        <taxon>Magnoliopsida</taxon>
        <taxon>eudicotyledons</taxon>
        <taxon>Gunneridae</taxon>
        <taxon>Pentapetalae</taxon>
        <taxon>asterids</taxon>
        <taxon>Cornales</taxon>
        <taxon>Nyssaceae</taxon>
        <taxon>Davidia</taxon>
    </lineage>
</organism>
<dbReference type="InterPro" id="IPR001607">
    <property type="entry name" value="Znf_UBP"/>
</dbReference>
<reference evidence="19" key="1">
    <citation type="submission" date="2019-08" db="EMBL/GenBank/DDBJ databases">
        <title>Reference gene set and small RNA set construction with multiple tissues from Davidia involucrata Baill.</title>
        <authorList>
            <person name="Yang H."/>
            <person name="Zhou C."/>
            <person name="Li G."/>
            <person name="Wang J."/>
            <person name="Gao P."/>
            <person name="Wang M."/>
            <person name="Wang R."/>
            <person name="Zhao Y."/>
        </authorList>
    </citation>
    <scope>NUCLEOTIDE SEQUENCE</scope>
    <source>
        <tissue evidence="19">Mixed with DoveR01_LX</tissue>
    </source>
</reference>
<evidence type="ECO:0000256" key="13">
    <source>
        <dbReference type="ARBA" id="ARBA00038490"/>
    </source>
</evidence>
<feature type="region of interest" description="Disordered" evidence="16">
    <location>
        <begin position="1"/>
        <end position="24"/>
    </location>
</feature>
<dbReference type="FunFam" id="3.90.70.10:FF:000089">
    <property type="entry name" value="Ubiquitinyl hydrolase 1"/>
    <property type="match status" value="1"/>
</dbReference>
<dbReference type="EC" id="3.4.19.12" evidence="15"/>
<evidence type="ECO:0000256" key="11">
    <source>
        <dbReference type="ARBA" id="ARBA00023163"/>
    </source>
</evidence>
<keyword evidence="11" id="KW-0804">Transcription</keyword>
<dbReference type="GO" id="GO:0006508">
    <property type="term" value="P:proteolysis"/>
    <property type="evidence" value="ECO:0007669"/>
    <property type="project" value="UniProtKB-KW"/>
</dbReference>
<keyword evidence="3 15" id="KW-0645">Protease</keyword>
<gene>
    <name evidence="19" type="ORF">Din_030489</name>
</gene>
<keyword evidence="12" id="KW-0539">Nucleus</keyword>
<dbReference type="Pfam" id="PF02148">
    <property type="entry name" value="zf-UBP"/>
    <property type="match status" value="1"/>
</dbReference>
<proteinExistence type="inferred from homology"/>
<dbReference type="SUPFAM" id="SSF57850">
    <property type="entry name" value="RING/U-box"/>
    <property type="match status" value="1"/>
</dbReference>
<evidence type="ECO:0000256" key="5">
    <source>
        <dbReference type="ARBA" id="ARBA00022771"/>
    </source>
</evidence>
<evidence type="ECO:0000256" key="9">
    <source>
        <dbReference type="ARBA" id="ARBA00022833"/>
    </source>
</evidence>
<evidence type="ECO:0000256" key="7">
    <source>
        <dbReference type="ARBA" id="ARBA00022801"/>
    </source>
</evidence>